<keyword evidence="3" id="KW-1185">Reference proteome</keyword>
<dbReference type="EMBL" id="CP032157">
    <property type="protein sequence ID" value="AXY73758.1"/>
    <property type="molecule type" value="Genomic_DNA"/>
</dbReference>
<evidence type="ECO:0000256" key="1">
    <source>
        <dbReference type="SAM" id="SignalP"/>
    </source>
</evidence>
<evidence type="ECO:0000313" key="3">
    <source>
        <dbReference type="Proteomes" id="UP000263900"/>
    </source>
</evidence>
<name>A0A3B7MHS4_9BACT</name>
<feature type="signal peptide" evidence="1">
    <location>
        <begin position="1"/>
        <end position="31"/>
    </location>
</feature>
<feature type="chain" id="PRO_5017627145" evidence="1">
    <location>
        <begin position="32"/>
        <end position="151"/>
    </location>
</feature>
<keyword evidence="1" id="KW-0732">Signal</keyword>
<dbReference type="Proteomes" id="UP000263900">
    <property type="component" value="Chromosome"/>
</dbReference>
<proteinExistence type="predicted"/>
<accession>A0A3B7MHS4</accession>
<evidence type="ECO:0000313" key="2">
    <source>
        <dbReference type="EMBL" id="AXY73758.1"/>
    </source>
</evidence>
<dbReference type="KEGG" id="pseg:D3H65_07110"/>
<dbReference type="OrthoDB" id="681128at2"/>
<dbReference type="AlphaFoldDB" id="A0A3B7MHS4"/>
<sequence length="151" mass="16521">MEVKGIIPKTQCMKPCIIFSFLLAVTTVVVAQKPLSDGAKKKLEAALLGSFSQPDAKVKMLPSQDTSKVEQYRKLLEAQRMRQGALVTARLSHATARGKVYTLTPDNMPCLVPDTKAVAAMPIGGGVIMDDRMNAFPRQQIIPKEARPNKK</sequence>
<gene>
    <name evidence="2" type="ORF">D3H65_07110</name>
</gene>
<protein>
    <submittedName>
        <fullName evidence="2">Uncharacterized protein</fullName>
    </submittedName>
</protein>
<organism evidence="2 3">
    <name type="scientific">Paraflavitalea soli</name>
    <dbReference type="NCBI Taxonomy" id="2315862"/>
    <lineage>
        <taxon>Bacteria</taxon>
        <taxon>Pseudomonadati</taxon>
        <taxon>Bacteroidota</taxon>
        <taxon>Chitinophagia</taxon>
        <taxon>Chitinophagales</taxon>
        <taxon>Chitinophagaceae</taxon>
        <taxon>Paraflavitalea</taxon>
    </lineage>
</organism>
<reference evidence="2 3" key="1">
    <citation type="submission" date="2018-09" db="EMBL/GenBank/DDBJ databases">
        <title>Genome sequencing of strain 6GH32-13.</title>
        <authorList>
            <person name="Weon H.-Y."/>
            <person name="Heo J."/>
            <person name="Kwon S.-W."/>
        </authorList>
    </citation>
    <scope>NUCLEOTIDE SEQUENCE [LARGE SCALE GENOMIC DNA]</scope>
    <source>
        <strain evidence="2 3">5GH32-13</strain>
    </source>
</reference>